<sequence>MRTKRKDFRLTQLQLEQLEKHLELENTTFTDFIHSLIQHEVMKNAVTVQHPHDQQEDSPRIKTKTVLEVVKRYQHTDPALLLELAKIGNNLNQMARALNVIKNADPEEQRKLDVFSCIRVLKAIQNDLEQISPALPKINRQPPERYKKQLSSLEIAEEDESAY</sequence>
<keyword evidence="4" id="KW-1185">Reference proteome</keyword>
<dbReference type="InterPro" id="IPR008687">
    <property type="entry name" value="MobC"/>
</dbReference>
<dbReference type="Proteomes" id="UP000199035">
    <property type="component" value="Unassembled WGS sequence"/>
</dbReference>
<organism evidence="3 4">
    <name type="scientific">Acinetobacter kyonggiensis</name>
    <dbReference type="NCBI Taxonomy" id="595670"/>
    <lineage>
        <taxon>Bacteria</taxon>
        <taxon>Pseudomonadati</taxon>
        <taxon>Pseudomonadota</taxon>
        <taxon>Gammaproteobacteria</taxon>
        <taxon>Moraxellales</taxon>
        <taxon>Moraxellaceae</taxon>
        <taxon>Acinetobacter</taxon>
    </lineage>
</organism>
<dbReference type="AlphaFoldDB" id="A0A1H3MWW6"/>
<feature type="domain" description="Bacterial mobilisation" evidence="2">
    <location>
        <begin position="82"/>
        <end position="108"/>
    </location>
</feature>
<evidence type="ECO:0000259" key="2">
    <source>
        <dbReference type="Pfam" id="PF05713"/>
    </source>
</evidence>
<evidence type="ECO:0000256" key="1">
    <source>
        <dbReference type="SAM" id="MobiDB-lite"/>
    </source>
</evidence>
<evidence type="ECO:0000313" key="3">
    <source>
        <dbReference type="EMBL" id="SDY80715.1"/>
    </source>
</evidence>
<dbReference type="Pfam" id="PF05713">
    <property type="entry name" value="MobC"/>
    <property type="match status" value="1"/>
</dbReference>
<dbReference type="RefSeq" id="WP_092692540.1">
    <property type="nucleotide sequence ID" value="NZ_FNPK01000032.1"/>
</dbReference>
<proteinExistence type="predicted"/>
<accession>A0A1H3MWW6</accession>
<reference evidence="4" key="1">
    <citation type="submission" date="2016-10" db="EMBL/GenBank/DDBJ databases">
        <authorList>
            <person name="Varghese N."/>
            <person name="Submissions S."/>
        </authorList>
    </citation>
    <scope>NUCLEOTIDE SEQUENCE [LARGE SCALE GENOMIC DNA]</scope>
    <source>
        <strain evidence="4">ANC 5109</strain>
    </source>
</reference>
<dbReference type="EMBL" id="FNPK01000032">
    <property type="protein sequence ID" value="SDY80715.1"/>
    <property type="molecule type" value="Genomic_DNA"/>
</dbReference>
<gene>
    <name evidence="3" type="ORF">SAMN05421643_13213</name>
</gene>
<name>A0A1H3MWW6_9GAMM</name>
<evidence type="ECO:0000313" key="4">
    <source>
        <dbReference type="Proteomes" id="UP000199035"/>
    </source>
</evidence>
<feature type="region of interest" description="Disordered" evidence="1">
    <location>
        <begin position="135"/>
        <end position="163"/>
    </location>
</feature>
<protein>
    <submittedName>
        <fullName evidence="3">Mobilisation protein (MobC)</fullName>
    </submittedName>
</protein>